<gene>
    <name evidence="1" type="ORF">M513_13570</name>
</gene>
<reference evidence="1 2" key="1">
    <citation type="journal article" date="2014" name="Nat. Genet.">
        <title>Genome and transcriptome of the porcine whipworm Trichuris suis.</title>
        <authorList>
            <person name="Jex A.R."/>
            <person name="Nejsum P."/>
            <person name="Schwarz E.M."/>
            <person name="Hu L."/>
            <person name="Young N.D."/>
            <person name="Hall R.S."/>
            <person name="Korhonen P.K."/>
            <person name="Liao S."/>
            <person name="Thamsborg S."/>
            <person name="Xia J."/>
            <person name="Xu P."/>
            <person name="Wang S."/>
            <person name="Scheerlinck J.P."/>
            <person name="Hofmann A."/>
            <person name="Sternberg P.W."/>
            <person name="Wang J."/>
            <person name="Gasser R.B."/>
        </authorList>
    </citation>
    <scope>NUCLEOTIDE SEQUENCE [LARGE SCALE GENOMIC DNA]</scope>
    <source>
        <strain evidence="1">DCEP-RM93M</strain>
    </source>
</reference>
<name>A0A085LKQ8_9BILA</name>
<dbReference type="AlphaFoldDB" id="A0A085LKQ8"/>
<dbReference type="Proteomes" id="UP000030764">
    <property type="component" value="Unassembled WGS sequence"/>
</dbReference>
<protein>
    <submittedName>
        <fullName evidence="1">Uncharacterized protein</fullName>
    </submittedName>
</protein>
<evidence type="ECO:0000313" key="1">
    <source>
        <dbReference type="EMBL" id="KFD45554.1"/>
    </source>
</evidence>
<evidence type="ECO:0000313" key="2">
    <source>
        <dbReference type="Proteomes" id="UP000030764"/>
    </source>
</evidence>
<dbReference type="EMBL" id="KL363463">
    <property type="protein sequence ID" value="KFD45554.1"/>
    <property type="molecule type" value="Genomic_DNA"/>
</dbReference>
<accession>A0A085LKQ8</accession>
<keyword evidence="2" id="KW-1185">Reference proteome</keyword>
<sequence length="110" mass="12275">MFGRTSTNSSVMNELIPDEPSAIALLQAKGILHQQRPCDCGEGMSLSLNGRPARWRCQRARCRKQVSLRAGTCLEGKDADKIRACELRCEIHRYQAGIHQGGLVRTRLEP</sequence>
<proteinExistence type="predicted"/>
<organism evidence="1 2">
    <name type="scientific">Trichuris suis</name>
    <name type="common">pig whipworm</name>
    <dbReference type="NCBI Taxonomy" id="68888"/>
    <lineage>
        <taxon>Eukaryota</taxon>
        <taxon>Metazoa</taxon>
        <taxon>Ecdysozoa</taxon>
        <taxon>Nematoda</taxon>
        <taxon>Enoplea</taxon>
        <taxon>Dorylaimia</taxon>
        <taxon>Trichinellida</taxon>
        <taxon>Trichuridae</taxon>
        <taxon>Trichuris</taxon>
    </lineage>
</organism>